<protein>
    <submittedName>
        <fullName evidence="3">Uncharacterized protein</fullName>
    </submittedName>
</protein>
<keyword evidence="2" id="KW-0732">Signal</keyword>
<dbReference type="EMBL" id="GEDV01011597">
    <property type="protein sequence ID" value="JAP76960.1"/>
    <property type="molecule type" value="Transcribed_RNA"/>
</dbReference>
<keyword evidence="1" id="KW-0472">Membrane</keyword>
<sequence length="110" mass="12808">MVFIIIIIINITFLCMKRDQMWLMENNNKRASCCASLGQDNNCITKTAGNSGATEHEHQIKGIQRLVQENQKRDKCSLLTFVFFVLYSCFFVLSNKFSFRYTILTQQQII</sequence>
<feature type="chain" id="PRO_5007284844" evidence="2">
    <location>
        <begin position="18"/>
        <end position="110"/>
    </location>
</feature>
<keyword evidence="1" id="KW-0812">Transmembrane</keyword>
<evidence type="ECO:0000256" key="1">
    <source>
        <dbReference type="SAM" id="Phobius"/>
    </source>
</evidence>
<evidence type="ECO:0000313" key="3">
    <source>
        <dbReference type="EMBL" id="JAP76960.1"/>
    </source>
</evidence>
<reference evidence="3" key="1">
    <citation type="journal article" date="2016" name="Ticks Tick Borne Dis.">
        <title>De novo assembly and annotation of the salivary gland transcriptome of Rhipicephalus appendiculatus male and female ticks during blood feeding.</title>
        <authorList>
            <person name="de Castro M.H."/>
            <person name="de Klerk D."/>
            <person name="Pienaar R."/>
            <person name="Latif A.A."/>
            <person name="Rees D.J."/>
            <person name="Mans B.J."/>
        </authorList>
    </citation>
    <scope>NUCLEOTIDE SEQUENCE</scope>
    <source>
        <tissue evidence="3">Salivary glands</tissue>
    </source>
</reference>
<feature type="signal peptide" evidence="2">
    <location>
        <begin position="1"/>
        <end position="17"/>
    </location>
</feature>
<dbReference type="AlphaFoldDB" id="A0A131YER6"/>
<accession>A0A131YER6</accession>
<evidence type="ECO:0000256" key="2">
    <source>
        <dbReference type="SAM" id="SignalP"/>
    </source>
</evidence>
<proteinExistence type="predicted"/>
<organism evidence="3">
    <name type="scientific">Rhipicephalus appendiculatus</name>
    <name type="common">Brown ear tick</name>
    <dbReference type="NCBI Taxonomy" id="34631"/>
    <lineage>
        <taxon>Eukaryota</taxon>
        <taxon>Metazoa</taxon>
        <taxon>Ecdysozoa</taxon>
        <taxon>Arthropoda</taxon>
        <taxon>Chelicerata</taxon>
        <taxon>Arachnida</taxon>
        <taxon>Acari</taxon>
        <taxon>Parasitiformes</taxon>
        <taxon>Ixodida</taxon>
        <taxon>Ixodoidea</taxon>
        <taxon>Ixodidae</taxon>
        <taxon>Rhipicephalinae</taxon>
        <taxon>Rhipicephalus</taxon>
        <taxon>Rhipicephalus</taxon>
    </lineage>
</organism>
<feature type="transmembrane region" description="Helical" evidence="1">
    <location>
        <begin position="76"/>
        <end position="94"/>
    </location>
</feature>
<keyword evidence="1" id="KW-1133">Transmembrane helix</keyword>
<name>A0A131YER6_RHIAP</name>